<feature type="transmembrane region" description="Helical" evidence="9">
    <location>
        <begin position="265"/>
        <end position="288"/>
    </location>
</feature>
<dbReference type="Proteomes" id="UP000289193">
    <property type="component" value="Unassembled WGS sequence"/>
</dbReference>
<dbReference type="AlphaFoldDB" id="A0AAX2A9M8"/>
<keyword evidence="3" id="KW-0597">Phosphoprotein</keyword>
<feature type="transmembrane region" description="Helical" evidence="9">
    <location>
        <begin position="294"/>
        <end position="316"/>
    </location>
</feature>
<evidence type="ECO:0000256" key="7">
    <source>
        <dbReference type="ARBA" id="ARBA00022840"/>
    </source>
</evidence>
<name>A0AAX2A9M8_9BACT</name>
<evidence type="ECO:0000313" key="14">
    <source>
        <dbReference type="EMBL" id="RXK10520.1"/>
    </source>
</evidence>
<dbReference type="EMBL" id="PDKM01000002">
    <property type="protein sequence ID" value="RXK10520.1"/>
    <property type="molecule type" value="Genomic_DNA"/>
</dbReference>
<keyword evidence="9" id="KW-0812">Transmembrane</keyword>
<reference evidence="14 16" key="1">
    <citation type="submission" date="2017-10" db="EMBL/GenBank/DDBJ databases">
        <title>Genomics of the genus Arcobacter.</title>
        <authorList>
            <person name="Perez-Cataluna A."/>
            <person name="Figueras M.J."/>
        </authorList>
    </citation>
    <scope>NUCLEOTIDE SEQUENCE [LARGE SCALE GENOMIC DNA]</scope>
    <source>
        <strain evidence="14 16">CECT 7835</strain>
    </source>
</reference>
<dbReference type="Gene3D" id="2.60.40.2380">
    <property type="match status" value="1"/>
</dbReference>
<evidence type="ECO:0000256" key="9">
    <source>
        <dbReference type="SAM" id="Phobius"/>
    </source>
</evidence>
<dbReference type="GO" id="GO:0004673">
    <property type="term" value="F:protein histidine kinase activity"/>
    <property type="evidence" value="ECO:0007669"/>
    <property type="project" value="UniProtKB-EC"/>
</dbReference>
<feature type="transmembrane region" description="Helical" evidence="9">
    <location>
        <begin position="355"/>
        <end position="377"/>
    </location>
</feature>
<evidence type="ECO:0000256" key="4">
    <source>
        <dbReference type="ARBA" id="ARBA00022679"/>
    </source>
</evidence>
<proteinExistence type="predicted"/>
<evidence type="ECO:0000256" key="8">
    <source>
        <dbReference type="SAM" id="Coils"/>
    </source>
</evidence>
<sequence length="617" mass="73564">MIFKYIIILNILLMSLFGNNFFNIEINERDKSVDNFDFLYYKSNENITIKEIVDINFKEKSSNNFSLGYVPQELWIKLKIKNNSQNSNFILTVNEHFYEKFNLYYFDKKWIKKENGMFTSIKNREVKTNKLSFIINLPQNETKTYYLQLKGKYAYFGKLLLYTNDEFYLNNQLGINTFYTFIFGIFTIILIFTAFLFFKLKEKVYFFYFGYSFFYLIYTLNISGVLAYVDLHYYVYELQATGAFTTAFLTLFSMKYLNTKNHLKYFNILLTVITYILFILGFLLIYSYTPWNKVINNTVGFINLLLIISSIILYFKGYVYTKYYIFIMLLFFTFIILFTSMVGGVFEYNVITRHGYIGASTLELIFFTLLLVNKYAVAKNRQIKYQNELLLFKNNQEILLKEEVEKRTEALNRTNKKLSNLVNERELLLKEVFHRVKNNFHMIIGMLWFESQKHKENDIFTELTNRIKSMSKLHEYLLYSSKDLKHISTKDYLHGIIDNIIISYSRKEFYLNYKIDDTFLEFEEALSLGVIINEIISNSIKHNKNINNHISLSFEEVNSILKLEIKDNGKEFSLLEKGLGLNLVEEFSRKLNNSKYFFSFENGTCFTLEFLKKEINE</sequence>
<evidence type="ECO:0000256" key="3">
    <source>
        <dbReference type="ARBA" id="ARBA00022553"/>
    </source>
</evidence>
<gene>
    <name evidence="13" type="ORF">ABIV_1563</name>
    <name evidence="14" type="ORF">CRV05_04380</name>
</gene>
<feature type="transmembrane region" description="Helical" evidence="9">
    <location>
        <begin position="178"/>
        <end position="198"/>
    </location>
</feature>
<feature type="coiled-coil region" evidence="8">
    <location>
        <begin position="401"/>
        <end position="431"/>
    </location>
</feature>
<evidence type="ECO:0000256" key="5">
    <source>
        <dbReference type="ARBA" id="ARBA00022741"/>
    </source>
</evidence>
<evidence type="ECO:0000313" key="15">
    <source>
        <dbReference type="Proteomes" id="UP000253850"/>
    </source>
</evidence>
<dbReference type="InterPro" id="IPR011623">
    <property type="entry name" value="7TMR_DISM_rcpt_extracell_dom1"/>
</dbReference>
<evidence type="ECO:0000259" key="12">
    <source>
        <dbReference type="Pfam" id="PF07696"/>
    </source>
</evidence>
<feature type="domain" description="Signal transduction histidine kinase subgroup 2 dimerisation and phosphoacceptor" evidence="10">
    <location>
        <begin position="431"/>
        <end position="504"/>
    </location>
</feature>
<dbReference type="Proteomes" id="UP000253850">
    <property type="component" value="Chromosome"/>
</dbReference>
<dbReference type="SUPFAM" id="SSF55874">
    <property type="entry name" value="ATPase domain of HSP90 chaperone/DNA topoisomerase II/histidine kinase"/>
    <property type="match status" value="1"/>
</dbReference>
<dbReference type="Gene3D" id="3.30.565.10">
    <property type="entry name" value="Histidine kinase-like ATPase, C-terminal domain"/>
    <property type="match status" value="1"/>
</dbReference>
<protein>
    <recommendedName>
        <fullName evidence="2">histidine kinase</fullName>
        <ecNumber evidence="2">2.7.13.3</ecNumber>
    </recommendedName>
</protein>
<feature type="transmembrane region" description="Helical" evidence="9">
    <location>
        <begin position="233"/>
        <end position="253"/>
    </location>
</feature>
<keyword evidence="9" id="KW-1133">Transmembrane helix</keyword>
<keyword evidence="16" id="KW-1185">Reference proteome</keyword>
<dbReference type="InterPro" id="IPR036890">
    <property type="entry name" value="HATPase_C_sf"/>
</dbReference>
<feature type="domain" description="7TM-DISM receptor extracellular" evidence="11">
    <location>
        <begin position="176"/>
        <end position="372"/>
    </location>
</feature>
<evidence type="ECO:0000259" key="10">
    <source>
        <dbReference type="Pfam" id="PF07568"/>
    </source>
</evidence>
<dbReference type="InterPro" id="IPR011495">
    <property type="entry name" value="Sig_transdc_His_kin_sub2_dim/P"/>
</dbReference>
<organism evidence="14 16">
    <name type="scientific">Halarcobacter bivalviorum</name>
    <dbReference type="NCBI Taxonomy" id="663364"/>
    <lineage>
        <taxon>Bacteria</taxon>
        <taxon>Pseudomonadati</taxon>
        <taxon>Campylobacterota</taxon>
        <taxon>Epsilonproteobacteria</taxon>
        <taxon>Campylobacterales</taxon>
        <taxon>Arcobacteraceae</taxon>
        <taxon>Halarcobacter</taxon>
    </lineage>
</organism>
<feature type="transmembrane region" description="Helical" evidence="9">
    <location>
        <begin position="323"/>
        <end position="343"/>
    </location>
</feature>
<evidence type="ECO:0000256" key="2">
    <source>
        <dbReference type="ARBA" id="ARBA00012438"/>
    </source>
</evidence>
<evidence type="ECO:0000313" key="13">
    <source>
        <dbReference type="EMBL" id="AXH12556.1"/>
    </source>
</evidence>
<dbReference type="EMBL" id="CP031217">
    <property type="protein sequence ID" value="AXH12556.1"/>
    <property type="molecule type" value="Genomic_DNA"/>
</dbReference>
<evidence type="ECO:0000256" key="1">
    <source>
        <dbReference type="ARBA" id="ARBA00000085"/>
    </source>
</evidence>
<dbReference type="GO" id="GO:0005524">
    <property type="term" value="F:ATP binding"/>
    <property type="evidence" value="ECO:0007669"/>
    <property type="project" value="UniProtKB-KW"/>
</dbReference>
<keyword evidence="4" id="KW-0808">Transferase</keyword>
<keyword evidence="8" id="KW-0175">Coiled coil</keyword>
<feature type="domain" description="7TM-DISM receptor extracellular" evidence="12">
    <location>
        <begin position="43"/>
        <end position="154"/>
    </location>
</feature>
<dbReference type="PANTHER" id="PTHR41523:SF8">
    <property type="entry name" value="ETHYLENE RESPONSE SENSOR PROTEIN"/>
    <property type="match status" value="1"/>
</dbReference>
<dbReference type="Pfam" id="PF07568">
    <property type="entry name" value="HisKA_2"/>
    <property type="match status" value="1"/>
</dbReference>
<dbReference type="RefSeq" id="WP_129088496.1">
    <property type="nucleotide sequence ID" value="NZ_CP031217.1"/>
</dbReference>
<keyword evidence="5" id="KW-0547">Nucleotide-binding</keyword>
<dbReference type="Pfam" id="PF07695">
    <property type="entry name" value="7TMR-DISM_7TM"/>
    <property type="match status" value="1"/>
</dbReference>
<dbReference type="EC" id="2.7.13.3" evidence="2"/>
<keyword evidence="7" id="KW-0067">ATP-binding</keyword>
<dbReference type="Gene3D" id="3.30.450.20">
    <property type="entry name" value="PAS domain"/>
    <property type="match status" value="1"/>
</dbReference>
<dbReference type="InterPro" id="IPR011622">
    <property type="entry name" value="7TMR_DISM_rcpt_extracell_dom2"/>
</dbReference>
<keyword evidence="6 13" id="KW-0418">Kinase</keyword>
<evidence type="ECO:0000259" key="11">
    <source>
        <dbReference type="Pfam" id="PF07695"/>
    </source>
</evidence>
<dbReference type="KEGG" id="hbv:ABIV_1563"/>
<evidence type="ECO:0000313" key="16">
    <source>
        <dbReference type="Proteomes" id="UP000289193"/>
    </source>
</evidence>
<evidence type="ECO:0000256" key="6">
    <source>
        <dbReference type="ARBA" id="ARBA00022777"/>
    </source>
</evidence>
<dbReference type="PANTHER" id="PTHR41523">
    <property type="entry name" value="TWO-COMPONENT SYSTEM SENSOR PROTEIN"/>
    <property type="match status" value="1"/>
</dbReference>
<comment type="catalytic activity">
    <reaction evidence="1">
        <text>ATP + protein L-histidine = ADP + protein N-phospho-L-histidine.</text>
        <dbReference type="EC" id="2.7.13.3"/>
    </reaction>
</comment>
<reference evidence="13 15" key="2">
    <citation type="submission" date="2018-07" db="EMBL/GenBank/DDBJ databases">
        <title>Complete genome of the Arcobacter bivalviorum type strain LMG 26154.</title>
        <authorList>
            <person name="Miller W.G."/>
            <person name="Yee E."/>
            <person name="Bono J.L."/>
        </authorList>
    </citation>
    <scope>NUCLEOTIDE SEQUENCE [LARGE SCALE GENOMIC DNA]</scope>
    <source>
        <strain evidence="13 15">LMG 26154</strain>
    </source>
</reference>
<feature type="transmembrane region" description="Helical" evidence="9">
    <location>
        <begin position="205"/>
        <end position="227"/>
    </location>
</feature>
<keyword evidence="9" id="KW-0472">Membrane</keyword>
<dbReference type="Pfam" id="PF07696">
    <property type="entry name" value="7TMR-DISMED2"/>
    <property type="match status" value="1"/>
</dbReference>
<accession>A0AAX2A9M8</accession>